<dbReference type="Proteomes" id="UP000885738">
    <property type="component" value="Unassembled WGS sequence"/>
</dbReference>
<dbReference type="InterPro" id="IPR005358">
    <property type="entry name" value="Puta_zinc/iron-chelating_dom"/>
</dbReference>
<reference evidence="1" key="1">
    <citation type="journal article" date="2020" name="mSystems">
        <title>Genome- and Community-Level Interaction Insights into Carbon Utilization and Element Cycling Functions of Hydrothermarchaeota in Hydrothermal Sediment.</title>
        <authorList>
            <person name="Zhou Z."/>
            <person name="Liu Y."/>
            <person name="Xu W."/>
            <person name="Pan J."/>
            <person name="Luo Z.H."/>
            <person name="Li M."/>
        </authorList>
    </citation>
    <scope>NUCLEOTIDE SEQUENCE [LARGE SCALE GENOMIC DNA]</scope>
    <source>
        <strain evidence="1">HyVt-389</strain>
    </source>
</reference>
<name>A0A7C2AL56_DESA2</name>
<comment type="caution">
    <text evidence="1">The sequence shown here is derived from an EMBL/GenBank/DDBJ whole genome shotgun (WGS) entry which is preliminary data.</text>
</comment>
<protein>
    <submittedName>
        <fullName evidence="1">YkgJ family cysteine cluster protein</fullName>
    </submittedName>
</protein>
<gene>
    <name evidence="1" type="ORF">ENI35_03260</name>
</gene>
<evidence type="ECO:0000313" key="1">
    <source>
        <dbReference type="EMBL" id="HEC67816.1"/>
    </source>
</evidence>
<dbReference type="EMBL" id="DRIH01000107">
    <property type="protein sequence ID" value="HEC67816.1"/>
    <property type="molecule type" value="Genomic_DNA"/>
</dbReference>
<sequence length="179" mass="21342">MSRNIETDLEKIQELARQKEEENWEFRLFLKGLCPLSPEEIDRLVHKLNREISSLIDCTKCGNCCRKIRPVLNRSDIERFAKGLNISVAQFKEEYLVKCNEKGKFWFKTESCPFLSNNRCSQYLLRPADCRSFPHLHKKDFVFRLINVIENYAICPIVFNVYERLKRKLWHRGKIDEAI</sequence>
<dbReference type="Pfam" id="PF03692">
    <property type="entry name" value="CxxCxxCC"/>
    <property type="match status" value="1"/>
</dbReference>
<organism evidence="1">
    <name type="scientific">Desulfofervidus auxilii</name>
    <dbReference type="NCBI Taxonomy" id="1621989"/>
    <lineage>
        <taxon>Bacteria</taxon>
        <taxon>Pseudomonadati</taxon>
        <taxon>Thermodesulfobacteriota</taxon>
        <taxon>Candidatus Desulfofervidia</taxon>
        <taxon>Candidatus Desulfofervidales</taxon>
        <taxon>Candidatus Desulfofervidaceae</taxon>
        <taxon>Candidatus Desulfofervidus</taxon>
    </lineage>
</organism>
<dbReference type="PANTHER" id="PTHR35866:SF1">
    <property type="entry name" value="YKGJ FAMILY CYSTEINE CLUSTER PROTEIN"/>
    <property type="match status" value="1"/>
</dbReference>
<accession>A0A7C2AL56</accession>
<proteinExistence type="predicted"/>
<dbReference type="AlphaFoldDB" id="A0A7C2AL56"/>
<dbReference type="PANTHER" id="PTHR35866">
    <property type="entry name" value="PUTATIVE-RELATED"/>
    <property type="match status" value="1"/>
</dbReference>